<dbReference type="SUPFAM" id="SSF51261">
    <property type="entry name" value="Duplicated hybrid motif"/>
    <property type="match status" value="1"/>
</dbReference>
<evidence type="ECO:0000313" key="2">
    <source>
        <dbReference type="EMBL" id="PAF13480.1"/>
    </source>
</evidence>
<dbReference type="PANTHER" id="PTHR21666:SF270">
    <property type="entry name" value="MUREIN HYDROLASE ACTIVATOR ENVC"/>
    <property type="match status" value="1"/>
</dbReference>
<dbReference type="EMBL" id="NPBS01000609">
    <property type="protein sequence ID" value="PAF13480.1"/>
    <property type="molecule type" value="Genomic_DNA"/>
</dbReference>
<protein>
    <submittedName>
        <fullName evidence="2">Peptidase M23</fullName>
    </submittedName>
</protein>
<evidence type="ECO:0000313" key="3">
    <source>
        <dbReference type="Proteomes" id="UP000216133"/>
    </source>
</evidence>
<feature type="non-terminal residue" evidence="2">
    <location>
        <position position="1"/>
    </location>
</feature>
<feature type="domain" description="M23ase beta-sheet core" evidence="1">
    <location>
        <begin position="29"/>
        <end position="80"/>
    </location>
</feature>
<dbReference type="RefSeq" id="WP_143118096.1">
    <property type="nucleotide sequence ID" value="NZ_NPBS01000609.1"/>
</dbReference>
<accession>A0A268R000</accession>
<reference evidence="2 3" key="1">
    <citation type="submission" date="2017-07" db="EMBL/GenBank/DDBJ databases">
        <title>Isolation and whole genome analysis of endospore-forming bacteria from heroin.</title>
        <authorList>
            <person name="Kalinowski J."/>
            <person name="Ahrens B."/>
            <person name="Al-Dilaimi A."/>
            <person name="Winkler A."/>
            <person name="Wibberg D."/>
            <person name="Schleenbecker U."/>
            <person name="Ruckert C."/>
            <person name="Wolfel R."/>
            <person name="Grass G."/>
        </authorList>
    </citation>
    <scope>NUCLEOTIDE SEQUENCE [LARGE SCALE GENOMIC DNA]</scope>
    <source>
        <strain evidence="2 3">7523-2</strain>
    </source>
</reference>
<dbReference type="GO" id="GO:0004222">
    <property type="term" value="F:metalloendopeptidase activity"/>
    <property type="evidence" value="ECO:0007669"/>
    <property type="project" value="TreeGrafter"/>
</dbReference>
<dbReference type="Gene3D" id="2.70.70.10">
    <property type="entry name" value="Glucose Permease (Domain IIA)"/>
    <property type="match status" value="1"/>
</dbReference>
<dbReference type="Proteomes" id="UP000216133">
    <property type="component" value="Unassembled WGS sequence"/>
</dbReference>
<organism evidence="2 3">
    <name type="scientific">Shouchella clausii</name>
    <name type="common">Alkalihalobacillus clausii</name>
    <dbReference type="NCBI Taxonomy" id="79880"/>
    <lineage>
        <taxon>Bacteria</taxon>
        <taxon>Bacillati</taxon>
        <taxon>Bacillota</taxon>
        <taxon>Bacilli</taxon>
        <taxon>Bacillales</taxon>
        <taxon>Bacillaceae</taxon>
        <taxon>Shouchella</taxon>
    </lineage>
</organism>
<dbReference type="CDD" id="cd12797">
    <property type="entry name" value="M23_peptidase"/>
    <property type="match status" value="1"/>
</dbReference>
<comment type="caution">
    <text evidence="2">The sequence shown here is derived from an EMBL/GenBank/DDBJ whole genome shotgun (WGS) entry which is preliminary data.</text>
</comment>
<name>A0A268R000_SHOCL</name>
<dbReference type="InterPro" id="IPR050570">
    <property type="entry name" value="Cell_wall_metabolism_enzyme"/>
</dbReference>
<proteinExistence type="predicted"/>
<dbReference type="PANTHER" id="PTHR21666">
    <property type="entry name" value="PEPTIDASE-RELATED"/>
    <property type="match status" value="1"/>
</dbReference>
<dbReference type="Pfam" id="PF01551">
    <property type="entry name" value="Peptidase_M23"/>
    <property type="match status" value="1"/>
</dbReference>
<sequence length="80" mass="8042">SAPSVASGAWTRPASGRLSSGFGNRSLGNHFGVDIASGGTVPIVAAADGVVIRSYYSSSYGNAIFIAHSVGGQTYTTVYA</sequence>
<feature type="non-terminal residue" evidence="2">
    <location>
        <position position="80"/>
    </location>
</feature>
<gene>
    <name evidence="2" type="ORF">CHH61_24720</name>
</gene>
<dbReference type="InterPro" id="IPR011055">
    <property type="entry name" value="Dup_hybrid_motif"/>
</dbReference>
<dbReference type="AlphaFoldDB" id="A0A268R000"/>
<dbReference type="InterPro" id="IPR016047">
    <property type="entry name" value="M23ase_b-sheet_dom"/>
</dbReference>
<evidence type="ECO:0000259" key="1">
    <source>
        <dbReference type="Pfam" id="PF01551"/>
    </source>
</evidence>